<evidence type="ECO:0000313" key="2">
    <source>
        <dbReference type="Proteomes" id="UP000217289"/>
    </source>
</evidence>
<dbReference type="EMBL" id="CP022163">
    <property type="protein sequence ID" value="ATB31569.1"/>
    <property type="molecule type" value="Genomic_DNA"/>
</dbReference>
<reference evidence="1 2" key="1">
    <citation type="submission" date="2017-06" db="EMBL/GenBank/DDBJ databases">
        <authorList>
            <person name="Kim H.J."/>
            <person name="Triplett B.A."/>
        </authorList>
    </citation>
    <scope>NUCLEOTIDE SEQUENCE [LARGE SCALE GENOMIC DNA]</scope>
    <source>
        <strain evidence="1 2">DSM 14713</strain>
    </source>
</reference>
<dbReference type="KEGG" id="mbd:MEBOL_005032"/>
<sequence>MKHWMAVVCFWLALTGCCPLGERIQGLYSVEGRTHYSIPGVGSGSFPVPHTFRIAEGTTSDFVLTDEEGRCFLPARLEDEALSLVRGASCGWNENGVHFLLTLTHGRVELSEEGGGRFDMAGSVTATARGVMSPGSFLQNATLTRLGD</sequence>
<protein>
    <recommendedName>
        <fullName evidence="3">Lipoprotein</fullName>
    </recommendedName>
</protein>
<dbReference type="PROSITE" id="PS51257">
    <property type="entry name" value="PROKAR_LIPOPROTEIN"/>
    <property type="match status" value="1"/>
</dbReference>
<proteinExistence type="predicted"/>
<dbReference type="Proteomes" id="UP000217289">
    <property type="component" value="Chromosome"/>
</dbReference>
<evidence type="ECO:0008006" key="3">
    <source>
        <dbReference type="Google" id="ProtNLM"/>
    </source>
</evidence>
<name>A0A250IIB9_9BACT</name>
<keyword evidence="2" id="KW-1185">Reference proteome</keyword>
<organism evidence="1 2">
    <name type="scientific">Melittangium boletus DSM 14713</name>
    <dbReference type="NCBI Taxonomy" id="1294270"/>
    <lineage>
        <taxon>Bacteria</taxon>
        <taxon>Pseudomonadati</taxon>
        <taxon>Myxococcota</taxon>
        <taxon>Myxococcia</taxon>
        <taxon>Myxococcales</taxon>
        <taxon>Cystobacterineae</taxon>
        <taxon>Archangiaceae</taxon>
        <taxon>Melittangium</taxon>
    </lineage>
</organism>
<dbReference type="AlphaFoldDB" id="A0A250IIB9"/>
<evidence type="ECO:0000313" key="1">
    <source>
        <dbReference type="EMBL" id="ATB31569.1"/>
    </source>
</evidence>
<gene>
    <name evidence="1" type="ORF">MEBOL_005032</name>
</gene>
<accession>A0A250IIB9</accession>